<dbReference type="InterPro" id="IPR015424">
    <property type="entry name" value="PyrdxlP-dep_Trfase"/>
</dbReference>
<dbReference type="InterPro" id="IPR015422">
    <property type="entry name" value="PyrdxlP-dep_Trfase_small"/>
</dbReference>
<dbReference type="GO" id="GO:0016223">
    <property type="term" value="F:beta-alanine:pyruvate transaminase activity"/>
    <property type="evidence" value="ECO:0007669"/>
    <property type="project" value="UniProtKB-EC"/>
</dbReference>
<keyword evidence="7" id="KW-0670">Pyruvate</keyword>
<accession>A0A554XMS4</accession>
<evidence type="ECO:0000256" key="2">
    <source>
        <dbReference type="ARBA" id="ARBA00008954"/>
    </source>
</evidence>
<comment type="cofactor">
    <cofactor evidence="1">
        <name>pyridoxal 5'-phosphate</name>
        <dbReference type="ChEBI" id="CHEBI:597326"/>
    </cofactor>
</comment>
<dbReference type="PIRSF" id="PIRSF000521">
    <property type="entry name" value="Transaminase_4ab_Lys_Orn"/>
    <property type="match status" value="1"/>
</dbReference>
<dbReference type="Pfam" id="PF00202">
    <property type="entry name" value="Aminotran_3"/>
    <property type="match status" value="1"/>
</dbReference>
<dbReference type="Gene3D" id="3.40.640.10">
    <property type="entry name" value="Type I PLP-dependent aspartate aminotransferase-like (Major domain)"/>
    <property type="match status" value="1"/>
</dbReference>
<comment type="similarity">
    <text evidence="2 6">Belongs to the class-III pyridoxal-phosphate-dependent aminotransferase family.</text>
</comment>
<sequence>MDLSDRSHIVAPTAGAFTPTSAEVAPGGADWMAAHWMPFTGNRQFKADPRLVVAAEGAYLIDADGRRIFDGLSGLWCTGLGHGRREIVEAVSRQVATLDYSPAFQFGHPLSFELANRIVERMPAGLNRVFFTGSGSESADTSLKMARAYWRAKGQASKTRLIGRAKGYHGVNFGGISVGGIVGNRKLFGQGVEADHLPHTQPPAGGFYRGQPPADAAYAQHLADHLLDLIALHDASTIAAVIVEPFSGSAGVVIPPVGYLQRLREICTAHDILLIFDEVISGFGRSGAWTGAEAFGVTPDILNFAKQVTNGVQPLGGVVVRQEIYDTFMAAGGPEYALEFPHGYTYSAHPVACAAGLASMRLLEQDEAIARVRALAPVFEAAVHGLRGASPHLTDIRNYGLAAGLTFAPVPGEPLKRPFEIAMRMWAKGFYVRYGGDTIQLAPPFISTEAEIHRLVDALGETIRELA</sequence>
<name>A0A554XMS4_9BURK</name>
<dbReference type="GO" id="GO:0005829">
    <property type="term" value="C:cytosol"/>
    <property type="evidence" value="ECO:0007669"/>
    <property type="project" value="TreeGrafter"/>
</dbReference>
<dbReference type="AlphaFoldDB" id="A0A554XMS4"/>
<dbReference type="InterPro" id="IPR005814">
    <property type="entry name" value="Aminotrans_3"/>
</dbReference>
<proteinExistence type="inferred from homology"/>
<comment type="caution">
    <text evidence="7">The sequence shown here is derived from an EMBL/GenBank/DDBJ whole genome shotgun (WGS) entry which is preliminary data.</text>
</comment>
<dbReference type="FunFam" id="3.40.640.10:FF:000014">
    <property type="entry name" value="Adenosylmethionine-8-amino-7-oxononanoate aminotransferase, probable"/>
    <property type="match status" value="1"/>
</dbReference>
<evidence type="ECO:0000313" key="8">
    <source>
        <dbReference type="Proteomes" id="UP000316388"/>
    </source>
</evidence>
<dbReference type="SUPFAM" id="SSF53383">
    <property type="entry name" value="PLP-dependent transferases"/>
    <property type="match status" value="1"/>
</dbReference>
<dbReference type="InterPro" id="IPR049704">
    <property type="entry name" value="Aminotrans_3_PPA_site"/>
</dbReference>
<dbReference type="EMBL" id="VJOO01000009">
    <property type="protein sequence ID" value="TSE37131.1"/>
    <property type="molecule type" value="Genomic_DNA"/>
</dbReference>
<evidence type="ECO:0000256" key="5">
    <source>
        <dbReference type="ARBA" id="ARBA00022898"/>
    </source>
</evidence>
<keyword evidence="5 6" id="KW-0663">Pyridoxal phosphate</keyword>
<reference evidence="7 8" key="1">
    <citation type="submission" date="2019-07" db="EMBL/GenBank/DDBJ databases">
        <title>Tepidimonas fonticaldi AT-A2 draft genome.</title>
        <authorList>
            <person name="Da Costa M.S."/>
            <person name="Froufe H.J.C."/>
            <person name="Egas C."/>
            <person name="Albuquerque L."/>
        </authorList>
    </citation>
    <scope>NUCLEOTIDE SEQUENCE [LARGE SCALE GENOMIC DNA]</scope>
    <source>
        <strain evidence="7 8">AT-A2</strain>
    </source>
</reference>
<evidence type="ECO:0000256" key="3">
    <source>
        <dbReference type="ARBA" id="ARBA00022576"/>
    </source>
</evidence>
<dbReference type="RefSeq" id="WP_143968797.1">
    <property type="nucleotide sequence ID" value="NZ_VJOO01000009.1"/>
</dbReference>
<dbReference type="EC" id="2.6.1.18" evidence="7"/>
<dbReference type="CDD" id="cd00610">
    <property type="entry name" value="OAT_like"/>
    <property type="match status" value="1"/>
</dbReference>
<gene>
    <name evidence="7" type="primary">bauA</name>
    <name evidence="7" type="ORF">Tfont_01227</name>
</gene>
<dbReference type="Proteomes" id="UP000316388">
    <property type="component" value="Unassembled WGS sequence"/>
</dbReference>
<dbReference type="PANTHER" id="PTHR43094">
    <property type="entry name" value="AMINOTRANSFERASE"/>
    <property type="match status" value="1"/>
</dbReference>
<dbReference type="PROSITE" id="PS00600">
    <property type="entry name" value="AA_TRANSFER_CLASS_3"/>
    <property type="match status" value="1"/>
</dbReference>
<organism evidence="7 8">
    <name type="scientific">Tepidimonas fonticaldi</name>
    <dbReference type="NCBI Taxonomy" id="1101373"/>
    <lineage>
        <taxon>Bacteria</taxon>
        <taxon>Pseudomonadati</taxon>
        <taxon>Pseudomonadota</taxon>
        <taxon>Betaproteobacteria</taxon>
        <taxon>Burkholderiales</taxon>
        <taxon>Tepidimonas</taxon>
    </lineage>
</organism>
<dbReference type="Gene3D" id="3.90.1150.10">
    <property type="entry name" value="Aspartate Aminotransferase, domain 1"/>
    <property type="match status" value="1"/>
</dbReference>
<keyword evidence="4 7" id="KW-0808">Transferase</keyword>
<protein>
    <submittedName>
        <fullName evidence="7">Beta-alanine--pyruvate aminotransferase</fullName>
        <ecNumber evidence="7">2.6.1.18</ecNumber>
    </submittedName>
</protein>
<dbReference type="InterPro" id="IPR015421">
    <property type="entry name" value="PyrdxlP-dep_Trfase_major"/>
</dbReference>
<dbReference type="GO" id="GO:0030170">
    <property type="term" value="F:pyridoxal phosphate binding"/>
    <property type="evidence" value="ECO:0007669"/>
    <property type="project" value="InterPro"/>
</dbReference>
<keyword evidence="3 7" id="KW-0032">Aminotransferase</keyword>
<evidence type="ECO:0000256" key="6">
    <source>
        <dbReference type="RuleBase" id="RU003560"/>
    </source>
</evidence>
<dbReference type="PANTHER" id="PTHR43094:SF1">
    <property type="entry name" value="AMINOTRANSFERASE CLASS-III"/>
    <property type="match status" value="1"/>
</dbReference>
<evidence type="ECO:0000313" key="7">
    <source>
        <dbReference type="EMBL" id="TSE37131.1"/>
    </source>
</evidence>
<evidence type="ECO:0000256" key="1">
    <source>
        <dbReference type="ARBA" id="ARBA00001933"/>
    </source>
</evidence>
<evidence type="ECO:0000256" key="4">
    <source>
        <dbReference type="ARBA" id="ARBA00022679"/>
    </source>
</evidence>